<reference evidence="1 2" key="1">
    <citation type="journal article" date="2021" name="Nat. Plants">
        <title>The Taxus genome provides insights into paclitaxel biosynthesis.</title>
        <authorList>
            <person name="Xiong X."/>
            <person name="Gou J."/>
            <person name="Liao Q."/>
            <person name="Li Y."/>
            <person name="Zhou Q."/>
            <person name="Bi G."/>
            <person name="Li C."/>
            <person name="Du R."/>
            <person name="Wang X."/>
            <person name="Sun T."/>
            <person name="Guo L."/>
            <person name="Liang H."/>
            <person name="Lu P."/>
            <person name="Wu Y."/>
            <person name="Zhang Z."/>
            <person name="Ro D.K."/>
            <person name="Shang Y."/>
            <person name="Huang S."/>
            <person name="Yan J."/>
        </authorList>
    </citation>
    <scope>NUCLEOTIDE SEQUENCE [LARGE SCALE GENOMIC DNA]</scope>
    <source>
        <strain evidence="1">Ta-2019</strain>
    </source>
</reference>
<proteinExistence type="predicted"/>
<organism evidence="1 2">
    <name type="scientific">Taxus chinensis</name>
    <name type="common">Chinese yew</name>
    <name type="synonym">Taxus wallichiana var. chinensis</name>
    <dbReference type="NCBI Taxonomy" id="29808"/>
    <lineage>
        <taxon>Eukaryota</taxon>
        <taxon>Viridiplantae</taxon>
        <taxon>Streptophyta</taxon>
        <taxon>Embryophyta</taxon>
        <taxon>Tracheophyta</taxon>
        <taxon>Spermatophyta</taxon>
        <taxon>Pinopsida</taxon>
        <taxon>Pinidae</taxon>
        <taxon>Conifers II</taxon>
        <taxon>Cupressales</taxon>
        <taxon>Taxaceae</taxon>
        <taxon>Taxus</taxon>
    </lineage>
</organism>
<evidence type="ECO:0000313" key="2">
    <source>
        <dbReference type="Proteomes" id="UP000824469"/>
    </source>
</evidence>
<protein>
    <submittedName>
        <fullName evidence="1">Uncharacterized protein</fullName>
    </submittedName>
</protein>
<keyword evidence="2" id="KW-1185">Reference proteome</keyword>
<dbReference type="AlphaFoldDB" id="A0AA38LBY3"/>
<accession>A0AA38LBY3</accession>
<dbReference type="Proteomes" id="UP000824469">
    <property type="component" value="Unassembled WGS sequence"/>
</dbReference>
<comment type="caution">
    <text evidence="1">The sequence shown here is derived from an EMBL/GenBank/DDBJ whole genome shotgun (WGS) entry which is preliminary data.</text>
</comment>
<name>A0AA38LBY3_TAXCH</name>
<feature type="non-terminal residue" evidence="1">
    <location>
        <position position="1"/>
    </location>
</feature>
<sequence length="51" mass="5775">KVCAEYLIRKKKHGIQATFGLRFGHDSSGVIPFPPEIHIPILHRLLLLKSV</sequence>
<dbReference type="EMBL" id="JAHRHJ020000005">
    <property type="protein sequence ID" value="KAH9315950.1"/>
    <property type="molecule type" value="Genomic_DNA"/>
</dbReference>
<feature type="non-terminal residue" evidence="1">
    <location>
        <position position="51"/>
    </location>
</feature>
<evidence type="ECO:0000313" key="1">
    <source>
        <dbReference type="EMBL" id="KAH9315950.1"/>
    </source>
</evidence>
<gene>
    <name evidence="1" type="ORF">KI387_024577</name>
</gene>